<dbReference type="Proteomes" id="UP001331515">
    <property type="component" value="Unassembled WGS sequence"/>
</dbReference>
<dbReference type="AlphaFoldDB" id="A0AAN8D0Y7"/>
<comment type="caution">
    <text evidence="2">The sequence shown here is derived from an EMBL/GenBank/DDBJ whole genome shotgun (WGS) entry which is preliminary data.</text>
</comment>
<evidence type="ECO:0000313" key="3">
    <source>
        <dbReference type="Proteomes" id="UP001331515"/>
    </source>
</evidence>
<proteinExistence type="predicted"/>
<evidence type="ECO:0000313" key="2">
    <source>
        <dbReference type="EMBL" id="KAK5911625.1"/>
    </source>
</evidence>
<feature type="compositionally biased region" description="Gly residues" evidence="1">
    <location>
        <begin position="26"/>
        <end position="42"/>
    </location>
</feature>
<feature type="compositionally biased region" description="Basic residues" evidence="1">
    <location>
        <begin position="49"/>
        <end position="59"/>
    </location>
</feature>
<name>A0AAN8D0Y7_CHAGU</name>
<evidence type="ECO:0000256" key="1">
    <source>
        <dbReference type="SAM" id="MobiDB-lite"/>
    </source>
</evidence>
<feature type="compositionally biased region" description="Basic and acidic residues" evidence="1">
    <location>
        <begin position="60"/>
        <end position="72"/>
    </location>
</feature>
<reference evidence="2 3" key="1">
    <citation type="journal article" date="2023" name="Mol. Biol. Evol.">
        <title>Genomics of Secondarily Temperate Adaptation in the Only Non-Antarctic Icefish.</title>
        <authorList>
            <person name="Rivera-Colon A.G."/>
            <person name="Rayamajhi N."/>
            <person name="Minhas B.F."/>
            <person name="Madrigal G."/>
            <person name="Bilyk K.T."/>
            <person name="Yoon V."/>
            <person name="Hune M."/>
            <person name="Gregory S."/>
            <person name="Cheng C.H.C."/>
            <person name="Catchen J.M."/>
        </authorList>
    </citation>
    <scope>NUCLEOTIDE SEQUENCE [LARGE SCALE GENOMIC DNA]</scope>
    <source>
        <tissue evidence="2">White muscle</tissue>
    </source>
</reference>
<keyword evidence="3" id="KW-1185">Reference proteome</keyword>
<accession>A0AAN8D0Y7</accession>
<protein>
    <submittedName>
        <fullName evidence="2">Uncharacterized protein</fullName>
    </submittedName>
</protein>
<feature type="region of interest" description="Disordered" evidence="1">
    <location>
        <begin position="1"/>
        <end position="83"/>
    </location>
</feature>
<gene>
    <name evidence="2" type="ORF">CgunFtcFv8_005783</name>
</gene>
<organism evidence="2 3">
    <name type="scientific">Champsocephalus gunnari</name>
    <name type="common">Mackerel icefish</name>
    <dbReference type="NCBI Taxonomy" id="52237"/>
    <lineage>
        <taxon>Eukaryota</taxon>
        <taxon>Metazoa</taxon>
        <taxon>Chordata</taxon>
        <taxon>Craniata</taxon>
        <taxon>Vertebrata</taxon>
        <taxon>Euteleostomi</taxon>
        <taxon>Actinopterygii</taxon>
        <taxon>Neopterygii</taxon>
        <taxon>Teleostei</taxon>
        <taxon>Neoteleostei</taxon>
        <taxon>Acanthomorphata</taxon>
        <taxon>Eupercaria</taxon>
        <taxon>Perciformes</taxon>
        <taxon>Notothenioidei</taxon>
        <taxon>Channichthyidae</taxon>
        <taxon>Champsocephalus</taxon>
    </lineage>
</organism>
<sequence>MQAPSRQRGGSGGEVEGGETSRGKATGEGGETSRGKATGEGGVHIPSSHQKRLCIRLGRRVGEGRSSKDRSWPSKGKKIKFAD</sequence>
<dbReference type="EMBL" id="JAURVH010001528">
    <property type="protein sequence ID" value="KAK5911625.1"/>
    <property type="molecule type" value="Genomic_DNA"/>
</dbReference>